<dbReference type="InterPro" id="IPR029060">
    <property type="entry name" value="PIN-like_dom_sf"/>
</dbReference>
<sequence length="136" mass="15537">MIVLDTSLVVAYFNNRDDNHTKAEKIIEDIINGRYGRTAYITDYIFDEVATVSLIRLKNLDRAVKIGKTLLKATSIIEINKNCFDDAWDIFCAQKNTRLSFTDCTTISAMQQNSIENLATFDKDFTKINEIRVVNS</sequence>
<comment type="caution">
    <text evidence="2">The sequence shown here is derived from an EMBL/GenBank/DDBJ whole genome shotgun (WGS) entry which is preliminary data.</text>
</comment>
<dbReference type="Proteomes" id="UP000028059">
    <property type="component" value="Unassembled WGS sequence"/>
</dbReference>
<name>A0A081RNT8_9ARCH</name>
<accession>A0A081RNT8</accession>
<dbReference type="Pfam" id="PF01850">
    <property type="entry name" value="PIN"/>
    <property type="match status" value="1"/>
</dbReference>
<keyword evidence="3" id="KW-1185">Reference proteome</keyword>
<dbReference type="InterPro" id="IPR039018">
    <property type="entry name" value="VapC20-like"/>
</dbReference>
<dbReference type="Gene3D" id="3.40.50.1010">
    <property type="entry name" value="5'-nuclease"/>
    <property type="match status" value="1"/>
</dbReference>
<dbReference type="PANTHER" id="PTHR42188:SF1">
    <property type="entry name" value="23S RRNA-SPECIFIC ENDONUCLEASE VAPC20"/>
    <property type="match status" value="1"/>
</dbReference>
<evidence type="ECO:0000259" key="1">
    <source>
        <dbReference type="Pfam" id="PF01850"/>
    </source>
</evidence>
<dbReference type="SUPFAM" id="SSF88723">
    <property type="entry name" value="PIN domain-like"/>
    <property type="match status" value="1"/>
</dbReference>
<dbReference type="GO" id="GO:0004521">
    <property type="term" value="F:RNA endonuclease activity"/>
    <property type="evidence" value="ECO:0007669"/>
    <property type="project" value="InterPro"/>
</dbReference>
<dbReference type="InterPro" id="IPR002716">
    <property type="entry name" value="PIN_dom"/>
</dbReference>
<feature type="domain" description="PIN" evidence="1">
    <location>
        <begin position="2"/>
        <end position="129"/>
    </location>
</feature>
<evidence type="ECO:0000313" key="3">
    <source>
        <dbReference type="Proteomes" id="UP000028059"/>
    </source>
</evidence>
<dbReference type="AlphaFoldDB" id="A0A081RNT8"/>
<gene>
    <name evidence="2" type="ORF">AAA799N04_00531</name>
</gene>
<proteinExistence type="predicted"/>
<dbReference type="GO" id="GO:0016075">
    <property type="term" value="P:rRNA catabolic process"/>
    <property type="evidence" value="ECO:0007669"/>
    <property type="project" value="TreeGrafter"/>
</dbReference>
<reference evidence="2 3" key="1">
    <citation type="submission" date="2014-06" db="EMBL/GenBank/DDBJ databases">
        <authorList>
            <person name="Ngugi D.K."/>
            <person name="Blom J."/>
            <person name="Alam I."/>
            <person name="Rashid M."/>
            <person name="Ba Alawi W."/>
            <person name="Zhang G."/>
            <person name="Hikmawan T."/>
            <person name="Guan Y."/>
            <person name="Antunes A."/>
            <person name="Siam R."/>
            <person name="ElDorry H."/>
            <person name="Bajic V."/>
            <person name="Stingl U."/>
        </authorList>
    </citation>
    <scope>NUCLEOTIDE SEQUENCE [LARGE SCALE GENOMIC DNA]</scope>
    <source>
        <strain evidence="2">SCGC AAA799-N04</strain>
    </source>
</reference>
<evidence type="ECO:0000313" key="2">
    <source>
        <dbReference type="EMBL" id="KEQ56861.1"/>
    </source>
</evidence>
<organism evidence="2 3">
    <name type="scientific">Marine Group I thaumarchaeote SCGC AAA799-N04</name>
    <dbReference type="NCBI Taxonomy" id="1502293"/>
    <lineage>
        <taxon>Archaea</taxon>
        <taxon>Nitrososphaerota</taxon>
        <taxon>Marine Group I</taxon>
    </lineage>
</organism>
<dbReference type="EMBL" id="JOKN01000007">
    <property type="protein sequence ID" value="KEQ56861.1"/>
    <property type="molecule type" value="Genomic_DNA"/>
</dbReference>
<dbReference type="PANTHER" id="PTHR42188">
    <property type="entry name" value="23S RRNA-SPECIFIC ENDONUCLEASE VAPC20"/>
    <property type="match status" value="1"/>
</dbReference>
<protein>
    <submittedName>
        <fullName evidence="2">PilT protein domain containing protein</fullName>
    </submittedName>
</protein>